<reference evidence="2" key="2">
    <citation type="submission" date="2023-03" db="EMBL/GenBank/DDBJ databases">
        <authorList>
            <person name="Inwood S.N."/>
            <person name="Skelly J.G."/>
            <person name="Guhlin J."/>
            <person name="Harrop T.W.R."/>
            <person name="Goldson S.G."/>
            <person name="Dearden P.K."/>
        </authorList>
    </citation>
    <scope>NUCLEOTIDE SEQUENCE</scope>
    <source>
        <strain evidence="2">Irish</strain>
        <tissue evidence="2">Whole body</tissue>
    </source>
</reference>
<gene>
    <name evidence="2" type="ORF">PV328_012318</name>
</gene>
<dbReference type="InterPro" id="IPR018631">
    <property type="entry name" value="AAA-ATPase-like_dom"/>
</dbReference>
<dbReference type="PANTHER" id="PTHR34825">
    <property type="entry name" value="CONSERVED PROTEIN, WITH A WEAK D-GALACTARATE DEHYDRATASE/ALTRONATE HYDROLASE DOMAIN"/>
    <property type="match status" value="1"/>
</dbReference>
<dbReference type="Pfam" id="PF09820">
    <property type="entry name" value="AAA-ATPase_like"/>
    <property type="match status" value="1"/>
</dbReference>
<organism evidence="2 3">
    <name type="scientific">Microctonus aethiopoides</name>
    <dbReference type="NCBI Taxonomy" id="144406"/>
    <lineage>
        <taxon>Eukaryota</taxon>
        <taxon>Metazoa</taxon>
        <taxon>Ecdysozoa</taxon>
        <taxon>Arthropoda</taxon>
        <taxon>Hexapoda</taxon>
        <taxon>Insecta</taxon>
        <taxon>Pterygota</taxon>
        <taxon>Neoptera</taxon>
        <taxon>Endopterygota</taxon>
        <taxon>Hymenoptera</taxon>
        <taxon>Apocrita</taxon>
        <taxon>Ichneumonoidea</taxon>
        <taxon>Braconidae</taxon>
        <taxon>Euphorinae</taxon>
        <taxon>Microctonus</taxon>
    </lineage>
</organism>
<proteinExistence type="predicted"/>
<evidence type="ECO:0000313" key="3">
    <source>
        <dbReference type="Proteomes" id="UP001168990"/>
    </source>
</evidence>
<feature type="non-terminal residue" evidence="2">
    <location>
        <position position="544"/>
    </location>
</feature>
<feature type="domain" description="AAA-ATPase-like" evidence="1">
    <location>
        <begin position="35"/>
        <end position="176"/>
    </location>
</feature>
<name>A0AA39KPR0_9HYME</name>
<dbReference type="AlphaFoldDB" id="A0AA39KPR0"/>
<sequence>MDMVKRFVEIEVDKNGERIELNVDENTRCLTQDQSQSNNFKMFQGKKIYQEKEIMNKHFGKYPTIYVNFRSVQADDYEGVLDRLRIVLYEAFQKHPYLLKSDLWNREGFNKEVFMEYYDDVKVNSLSLRQVEYGLKKLSQYLCEHYGKQVYVFIDEFDVPVNSMVYDNKMKDDDREKVIQLIGLMISNLVKDNVFVERSLSNACHQLGGILLGSANNVKISRFLQDNSFAEFYGFEQTEVRSILEKAGRAEYFDVVKRMYDGYKTKSTDGKDIEIYSPWSILNCIYFKNFENYWAAYIPSKIKSQIGHPKIRLKLKDMLSGYSVKIVSIPKFESIEIQKLIAIVNISELDTSDVDLFVQFLYELGFFRITKKENNDLWLDIPNDSVRNEIDSYIHKYDSVKAFYNHSTESINDLIESVKHVGESRDENSVRDLAKSIEALFKAGTMPVTKEMDVHETLDVYMRQHFLYVANECYTSGDKKCDTILFDKERKVVIVFEWKFGKRSKRISSTAGHKQIFEKGYHTILDKKSLATIFPTDTSDVEQR</sequence>
<keyword evidence="3" id="KW-1185">Reference proteome</keyword>
<protein>
    <recommendedName>
        <fullName evidence="1">AAA-ATPase-like domain-containing protein</fullName>
    </recommendedName>
</protein>
<evidence type="ECO:0000259" key="1">
    <source>
        <dbReference type="Pfam" id="PF09820"/>
    </source>
</evidence>
<evidence type="ECO:0000313" key="2">
    <source>
        <dbReference type="EMBL" id="KAK0169224.1"/>
    </source>
</evidence>
<comment type="caution">
    <text evidence="2">The sequence shown here is derived from an EMBL/GenBank/DDBJ whole genome shotgun (WGS) entry which is preliminary data.</text>
</comment>
<accession>A0AA39KPR0</accession>
<reference evidence="2" key="1">
    <citation type="journal article" date="2023" name="bioRxiv">
        <title>Scaffold-level genome assemblies of two parasitoid biocontrol wasps reveal the parthenogenesis mechanism and an associated novel virus.</title>
        <authorList>
            <person name="Inwood S."/>
            <person name="Skelly J."/>
            <person name="Guhlin J."/>
            <person name="Harrop T."/>
            <person name="Goldson S."/>
            <person name="Dearden P."/>
        </authorList>
    </citation>
    <scope>NUCLEOTIDE SEQUENCE</scope>
    <source>
        <strain evidence="2">Irish</strain>
        <tissue evidence="2">Whole body</tissue>
    </source>
</reference>
<dbReference type="EMBL" id="JAQQBS010000944">
    <property type="protein sequence ID" value="KAK0169224.1"/>
    <property type="molecule type" value="Genomic_DNA"/>
</dbReference>
<dbReference type="PANTHER" id="PTHR34825:SF1">
    <property type="entry name" value="AAA-ATPASE-LIKE DOMAIN-CONTAINING PROTEIN"/>
    <property type="match status" value="1"/>
</dbReference>
<dbReference type="Proteomes" id="UP001168990">
    <property type="component" value="Unassembled WGS sequence"/>
</dbReference>